<reference evidence="5 7" key="2">
    <citation type="submission" date="2018-11" db="EMBL/GenBank/DDBJ databases">
        <authorList>
            <consortium name="Pathogen Informatics"/>
        </authorList>
    </citation>
    <scope>NUCLEOTIDE SEQUENCE [LARGE SCALE GENOMIC DNA]</scope>
</reference>
<dbReference type="OrthoDB" id="441444at2759"/>
<keyword evidence="2" id="KW-0689">Ribosomal protein</keyword>
<sequence length="327" mass="38443">MAIKWSKLIVWDFGRIFARSSMHTNLCLSKGRAMNPFYDIHKKQSDPKRQDPEYFEKAAEALPLDDFYIDALGNLYEEKISSERDINMRGDDKMIGKDSSEWLPAIDLNDPRLAYRQVDALRNAPDSVKKIFSVKYGTRRDRTDAWRSALIEKVKHHDLDKSSIETKSLFFFSLLIFIFNFKPGWLTKQINLAIQMRRKFLRILQEMDSAAFEKILKELKIAYNVPKLPEQMIERRRKAWAEAMLDIRLHKSKESKLAELHQRYIKERVQKVKAEIESIENRLKAIKLLETGVEDNLPKYQPNLIDCVSERAMHAALFYHPKPLVKN</sequence>
<accession>A0A0N4UIA3</accession>
<keyword evidence="4" id="KW-0175">Coiled coil</keyword>
<evidence type="ECO:0000256" key="4">
    <source>
        <dbReference type="SAM" id="Coils"/>
    </source>
</evidence>
<evidence type="ECO:0000256" key="3">
    <source>
        <dbReference type="ARBA" id="ARBA00023274"/>
    </source>
</evidence>
<dbReference type="InterPro" id="IPR052137">
    <property type="entry name" value="uS15_ribosomal"/>
</dbReference>
<dbReference type="AlphaFoldDB" id="A0A0N4UIA3"/>
<dbReference type="WBParaSite" id="DME_0000732701-mRNA-1">
    <property type="protein sequence ID" value="DME_0000732701-mRNA-1"/>
    <property type="gene ID" value="DME_0000732701"/>
</dbReference>
<reference evidence="8" key="1">
    <citation type="submission" date="2017-02" db="UniProtKB">
        <authorList>
            <consortium name="WormBaseParasite"/>
        </authorList>
    </citation>
    <scope>IDENTIFICATION</scope>
</reference>
<dbReference type="EMBL" id="UYYG01001197">
    <property type="protein sequence ID" value="VDN59990.1"/>
    <property type="molecule type" value="Genomic_DNA"/>
</dbReference>
<feature type="coiled-coil region" evidence="4">
    <location>
        <begin position="262"/>
        <end position="289"/>
    </location>
</feature>
<name>A0A0N4UIA3_DRAME</name>
<dbReference type="STRING" id="318479.A0A0N4UIA3"/>
<evidence type="ECO:0000256" key="1">
    <source>
        <dbReference type="ARBA" id="ARBA00008434"/>
    </source>
</evidence>
<comment type="similarity">
    <text evidence="1">Belongs to the universal ribosomal protein uS15 family.</text>
</comment>
<evidence type="ECO:0000256" key="2">
    <source>
        <dbReference type="ARBA" id="ARBA00022980"/>
    </source>
</evidence>
<keyword evidence="3" id="KW-0687">Ribonucleoprotein</keyword>
<organism evidence="6 8">
    <name type="scientific">Dracunculus medinensis</name>
    <name type="common">Guinea worm</name>
    <dbReference type="NCBI Taxonomy" id="318479"/>
    <lineage>
        <taxon>Eukaryota</taxon>
        <taxon>Metazoa</taxon>
        <taxon>Ecdysozoa</taxon>
        <taxon>Nematoda</taxon>
        <taxon>Chromadorea</taxon>
        <taxon>Rhabditida</taxon>
        <taxon>Spirurina</taxon>
        <taxon>Dracunculoidea</taxon>
        <taxon>Dracunculidae</taxon>
        <taxon>Dracunculus</taxon>
    </lineage>
</organism>
<gene>
    <name evidence="5" type="ORF">DME_LOCUS9963</name>
</gene>
<dbReference type="PANTHER" id="PTHR46685">
    <property type="entry name" value="28S RIBOSOMAL PROTEIN S15, MITOCHONDRIAL"/>
    <property type="match status" value="1"/>
</dbReference>
<evidence type="ECO:0000313" key="7">
    <source>
        <dbReference type="Proteomes" id="UP000274756"/>
    </source>
</evidence>
<dbReference type="GO" id="GO:0032543">
    <property type="term" value="P:mitochondrial translation"/>
    <property type="evidence" value="ECO:0007669"/>
    <property type="project" value="TreeGrafter"/>
</dbReference>
<dbReference type="GO" id="GO:0003723">
    <property type="term" value="F:RNA binding"/>
    <property type="evidence" value="ECO:0007669"/>
    <property type="project" value="TreeGrafter"/>
</dbReference>
<evidence type="ECO:0000313" key="6">
    <source>
        <dbReference type="Proteomes" id="UP000038040"/>
    </source>
</evidence>
<keyword evidence="7" id="KW-1185">Reference proteome</keyword>
<dbReference type="GO" id="GO:0003735">
    <property type="term" value="F:structural constituent of ribosome"/>
    <property type="evidence" value="ECO:0007669"/>
    <property type="project" value="TreeGrafter"/>
</dbReference>
<evidence type="ECO:0000313" key="5">
    <source>
        <dbReference type="EMBL" id="VDN59990.1"/>
    </source>
</evidence>
<dbReference type="GO" id="GO:0005763">
    <property type="term" value="C:mitochondrial small ribosomal subunit"/>
    <property type="evidence" value="ECO:0007669"/>
    <property type="project" value="TreeGrafter"/>
</dbReference>
<protein>
    <submittedName>
        <fullName evidence="8">28S ribosomal protein S15, mitochondrial</fullName>
    </submittedName>
</protein>
<dbReference type="Proteomes" id="UP000038040">
    <property type="component" value="Unplaced"/>
</dbReference>
<dbReference type="PANTHER" id="PTHR46685:SF1">
    <property type="entry name" value="SMALL RIBOSOMAL SUBUNIT PROTEIN US15M"/>
    <property type="match status" value="1"/>
</dbReference>
<proteinExistence type="inferred from homology"/>
<evidence type="ECO:0000313" key="8">
    <source>
        <dbReference type="WBParaSite" id="DME_0000732701-mRNA-1"/>
    </source>
</evidence>
<dbReference type="Proteomes" id="UP000274756">
    <property type="component" value="Unassembled WGS sequence"/>
</dbReference>